<organism evidence="4 5">
    <name type="scientific">Kineococcus xinjiangensis</name>
    <dbReference type="NCBI Taxonomy" id="512762"/>
    <lineage>
        <taxon>Bacteria</taxon>
        <taxon>Bacillati</taxon>
        <taxon>Actinomycetota</taxon>
        <taxon>Actinomycetes</taxon>
        <taxon>Kineosporiales</taxon>
        <taxon>Kineosporiaceae</taxon>
        <taxon>Kineococcus</taxon>
    </lineage>
</organism>
<dbReference type="InterPro" id="IPR035919">
    <property type="entry name" value="EAL_sf"/>
</dbReference>
<dbReference type="Pfam" id="PF00990">
    <property type="entry name" value="GGDEF"/>
    <property type="match status" value="1"/>
</dbReference>
<evidence type="ECO:0000259" key="2">
    <source>
        <dbReference type="PROSITE" id="PS50883"/>
    </source>
</evidence>
<dbReference type="PROSITE" id="PS50883">
    <property type="entry name" value="EAL"/>
    <property type="match status" value="1"/>
</dbReference>
<dbReference type="SMART" id="SM00052">
    <property type="entry name" value="EAL"/>
    <property type="match status" value="1"/>
</dbReference>
<dbReference type="EMBL" id="PTJD01000004">
    <property type="protein sequence ID" value="PPK97370.1"/>
    <property type="molecule type" value="Genomic_DNA"/>
</dbReference>
<dbReference type="Proteomes" id="UP000239485">
    <property type="component" value="Unassembled WGS sequence"/>
</dbReference>
<dbReference type="Gene3D" id="3.20.20.450">
    <property type="entry name" value="EAL domain"/>
    <property type="match status" value="1"/>
</dbReference>
<comment type="caution">
    <text evidence="4">The sequence shown here is derived from an EMBL/GenBank/DDBJ whole genome shotgun (WGS) entry which is preliminary data.</text>
</comment>
<sequence length="761" mass="80734">MTTTDAGEVPDTGLQRMRRFVLGAGLMGFTLLIPAILGAPYSGQRRLVGVAALLSLMAIAVVTYRRSRPLPLDALLVPVLMVVAGVNLVDAMASLAICMNVLFVMSLYGSRLRAVVLATLAVGAVMATLWLTPYLSGDVIQWLQPHALANLPQLAVIAVLTRILLTTLRAHFRASQREALLARTGSRLLAAASMPELWRLSREAGEELCSLTRGTAALVVELDGDTVRVLSSAGDVVAPDELHLPASLLTRDGTCGEAAFLPLAEPVEALRTAAPHLRHWYVLRVDGPASRRYVLIGGRRPVHLAVLNAHRTLADQCSLAHASRAAYERLDHKASHDELTGLPTRGLFLEQVGAAIETAREGVTLLNIDLDDFKQVNDVHGHAAGDELLVEAARRMREVCGAASVPARFGGDEFAVLLPTSLGGEDAAELARALCRRLTDPMVLSAATVTVGASIGVASWSAPLTAGDVLRCADIAMYWAKAMGKNRVEHFDPARHGDIARHRLLEDHLASAVERGEIVVRYEPSIDVVTGECVAVEAEPHWEHPLLGLLAPAEFLPQARRSGRVNEIGAHVLATACAELAAWSGVPALERTRLCVDVTARQLTDPAFSGRVLGALADAGLPPQRLTLELTDADDTDERSAHPQLAALAELGVRICVDGFATGRDTLTVRNAFPVHELKIDGAATLASPTDAVRSLQVVRAIGDVLGLQLTAHGVGDGEQVAHLRENGVTAVQGPAVAGALSAPQLASWVAEHGRAGASSR</sequence>
<dbReference type="SUPFAM" id="SSF141868">
    <property type="entry name" value="EAL domain-like"/>
    <property type="match status" value="1"/>
</dbReference>
<gene>
    <name evidence="4" type="ORF">CLV92_104191</name>
</gene>
<evidence type="ECO:0000256" key="1">
    <source>
        <dbReference type="SAM" id="Phobius"/>
    </source>
</evidence>
<evidence type="ECO:0000313" key="5">
    <source>
        <dbReference type="Proteomes" id="UP000239485"/>
    </source>
</evidence>
<dbReference type="SMART" id="SM00267">
    <property type="entry name" value="GGDEF"/>
    <property type="match status" value="1"/>
</dbReference>
<feature type="domain" description="GGDEF" evidence="3">
    <location>
        <begin position="361"/>
        <end position="493"/>
    </location>
</feature>
<dbReference type="CDD" id="cd01949">
    <property type="entry name" value="GGDEF"/>
    <property type="match status" value="1"/>
</dbReference>
<keyword evidence="1" id="KW-0812">Transmembrane</keyword>
<dbReference type="InterPro" id="IPR043128">
    <property type="entry name" value="Rev_trsase/Diguanyl_cyclase"/>
</dbReference>
<dbReference type="NCBIfam" id="TIGR00254">
    <property type="entry name" value="GGDEF"/>
    <property type="match status" value="1"/>
</dbReference>
<keyword evidence="5" id="KW-1185">Reference proteome</keyword>
<dbReference type="InterPro" id="IPR001633">
    <property type="entry name" value="EAL_dom"/>
</dbReference>
<feature type="transmembrane region" description="Helical" evidence="1">
    <location>
        <begin position="115"/>
        <end position="135"/>
    </location>
</feature>
<accession>A0A2S6IT64</accession>
<name>A0A2S6IT64_9ACTN</name>
<feature type="transmembrane region" description="Helical" evidence="1">
    <location>
        <begin position="20"/>
        <end position="40"/>
    </location>
</feature>
<dbReference type="AlphaFoldDB" id="A0A2S6IT64"/>
<dbReference type="PROSITE" id="PS50887">
    <property type="entry name" value="GGDEF"/>
    <property type="match status" value="1"/>
</dbReference>
<keyword evidence="1" id="KW-1133">Transmembrane helix</keyword>
<dbReference type="InterPro" id="IPR052155">
    <property type="entry name" value="Biofilm_reg_signaling"/>
</dbReference>
<dbReference type="InterPro" id="IPR000160">
    <property type="entry name" value="GGDEF_dom"/>
</dbReference>
<reference evidence="4 5" key="1">
    <citation type="submission" date="2018-02" db="EMBL/GenBank/DDBJ databases">
        <title>Genomic Encyclopedia of Archaeal and Bacterial Type Strains, Phase II (KMG-II): from individual species to whole genera.</title>
        <authorList>
            <person name="Goeker M."/>
        </authorList>
    </citation>
    <scope>NUCLEOTIDE SEQUENCE [LARGE SCALE GENOMIC DNA]</scope>
    <source>
        <strain evidence="4 5">DSM 22857</strain>
    </source>
</reference>
<dbReference type="RefSeq" id="WP_104432183.1">
    <property type="nucleotide sequence ID" value="NZ_PTJD01000004.1"/>
</dbReference>
<dbReference type="SUPFAM" id="SSF55073">
    <property type="entry name" value="Nucleotide cyclase"/>
    <property type="match status" value="1"/>
</dbReference>
<dbReference type="PANTHER" id="PTHR44757:SF2">
    <property type="entry name" value="BIOFILM ARCHITECTURE MAINTENANCE PROTEIN MBAA"/>
    <property type="match status" value="1"/>
</dbReference>
<feature type="transmembrane region" description="Helical" evidence="1">
    <location>
        <begin position="47"/>
        <end position="64"/>
    </location>
</feature>
<keyword evidence="1" id="KW-0472">Membrane</keyword>
<dbReference type="PANTHER" id="PTHR44757">
    <property type="entry name" value="DIGUANYLATE CYCLASE DGCP"/>
    <property type="match status" value="1"/>
</dbReference>
<evidence type="ECO:0000313" key="4">
    <source>
        <dbReference type="EMBL" id="PPK97370.1"/>
    </source>
</evidence>
<dbReference type="CDD" id="cd01948">
    <property type="entry name" value="EAL"/>
    <property type="match status" value="1"/>
</dbReference>
<dbReference type="OrthoDB" id="23692at2"/>
<feature type="domain" description="EAL" evidence="2">
    <location>
        <begin position="502"/>
        <end position="754"/>
    </location>
</feature>
<proteinExistence type="predicted"/>
<feature type="transmembrane region" description="Helical" evidence="1">
    <location>
        <begin position="76"/>
        <end position="103"/>
    </location>
</feature>
<dbReference type="Pfam" id="PF00563">
    <property type="entry name" value="EAL"/>
    <property type="match status" value="1"/>
</dbReference>
<dbReference type="InterPro" id="IPR029787">
    <property type="entry name" value="Nucleotide_cyclase"/>
</dbReference>
<evidence type="ECO:0000259" key="3">
    <source>
        <dbReference type="PROSITE" id="PS50887"/>
    </source>
</evidence>
<dbReference type="Gene3D" id="3.30.70.270">
    <property type="match status" value="1"/>
</dbReference>
<protein>
    <submittedName>
        <fullName evidence="4">Diguanylate cyclase (GGDEF)-like protein</fullName>
    </submittedName>
</protein>